<gene>
    <name evidence="3" type="ORF">GCM10025759_33810</name>
</gene>
<dbReference type="Proteomes" id="UP001501083">
    <property type="component" value="Unassembled WGS sequence"/>
</dbReference>
<evidence type="ECO:0000313" key="3">
    <source>
        <dbReference type="EMBL" id="GAA5082355.1"/>
    </source>
</evidence>
<accession>A0ABP9LSZ7</accession>
<proteinExistence type="predicted"/>
<feature type="signal peptide" evidence="2">
    <location>
        <begin position="1"/>
        <end position="28"/>
    </location>
</feature>
<keyword evidence="4" id="KW-1185">Reference proteome</keyword>
<feature type="compositionally biased region" description="Gly residues" evidence="1">
    <location>
        <begin position="854"/>
        <end position="866"/>
    </location>
</feature>
<dbReference type="EMBL" id="BAABKY010000006">
    <property type="protein sequence ID" value="GAA5082355.1"/>
    <property type="molecule type" value="Genomic_DNA"/>
</dbReference>
<feature type="region of interest" description="Disordered" evidence="1">
    <location>
        <begin position="769"/>
        <end position="866"/>
    </location>
</feature>
<evidence type="ECO:0000256" key="2">
    <source>
        <dbReference type="SAM" id="SignalP"/>
    </source>
</evidence>
<name>A0ABP9LSZ7_9GAMM</name>
<evidence type="ECO:0008006" key="5">
    <source>
        <dbReference type="Google" id="ProtNLM"/>
    </source>
</evidence>
<organism evidence="3 4">
    <name type="scientific">Lysobacter panacisoli</name>
    <dbReference type="NCBI Taxonomy" id="1255263"/>
    <lineage>
        <taxon>Bacteria</taxon>
        <taxon>Pseudomonadati</taxon>
        <taxon>Pseudomonadota</taxon>
        <taxon>Gammaproteobacteria</taxon>
        <taxon>Lysobacterales</taxon>
        <taxon>Lysobacteraceae</taxon>
        <taxon>Lysobacter</taxon>
    </lineage>
</organism>
<comment type="caution">
    <text evidence="3">The sequence shown here is derived from an EMBL/GenBank/DDBJ whole genome shotgun (WGS) entry which is preliminary data.</text>
</comment>
<keyword evidence="2" id="KW-0732">Signal</keyword>
<dbReference type="RefSeq" id="WP_158984104.1">
    <property type="nucleotide sequence ID" value="NZ_BAABKY010000006.1"/>
</dbReference>
<evidence type="ECO:0000313" key="4">
    <source>
        <dbReference type="Proteomes" id="UP001501083"/>
    </source>
</evidence>
<protein>
    <recommendedName>
        <fullName evidence="5">Carbohydrate-binding family V/XII</fullName>
    </recommendedName>
</protein>
<sequence length="866" mass="91660">MRTFATLAVTALSLALLGAPFVPGTSGAATNATLSMQSAAAADDSGKNIDARPFPRDFTLRGTQFSVHQPQFDSWEGNQLKGRFAMSVKTGTHTGPDGKAQDTTDYGVVSFQARTQVDKGARAVVLSDIQLPSASFPTATAKQTQYLELAREQLKQRSTLTISLDQLESAMAIANVDAKKPDSLPVRNDPPDIIFSTTPAVLMLVDGKPILKPTGSSGVQRVINSRSLLLQKGATFYTVVAGHWASAPTVNGPWSPVANVDASLVKAKDEAVASKQVDALDQAPDALKQDFAAGRVPDIYVRTGPAELISVQGEPQFVDVPGTKLSYIDNTGADVFVDGASGNAWYVLVSGRWFTAPGAKGPWTYVSPSKLPAEFAKIPPDSPKSGVLASIPGTPESKESLIANDIPQTATVNKGQAKLTVQYDGAPQWQPIGGTQLQYAHNTAVPVIRVAMDSYYAVDKGIWFTSTSPTGPWTVATSVPAEIYAIPTSSPLHYVTYVRVYGQSGDDVYVGYTPGYYGTVVSDDVVVYGTGYVCDPWVGAYWYGCPATYGMGVYFGWNAWVGWTFGWGWGWYGGWYGPYNPWWGPWYGPAYPWGWWGGGAAAWNVYGSWGNAAVRGTAAAWANPWTGNVGRAARGGFYNEATGGRGIGRAGVNTNVYTGTTRAGAQGIRYNPQTGRVVAGGGGVAVNPYTGQAAAGGQRTTINTNTGRVTQSAGGAVAGQGGAAGAGAFDSEGRRVDARGAGGFHYNADTGTFHKGGVVEVNDNVYAGRDGNVYRHDDDGGWTKVDRPEGQGARRDNPPPGLENERFARERGNERIDGGFQRSMNTNRPQRPAGGYSRPAGGYSRPAGGFRPSMGGGFRGGGGRRR</sequence>
<evidence type="ECO:0000256" key="1">
    <source>
        <dbReference type="SAM" id="MobiDB-lite"/>
    </source>
</evidence>
<feature type="compositionally biased region" description="Basic and acidic residues" evidence="1">
    <location>
        <begin position="772"/>
        <end position="817"/>
    </location>
</feature>
<reference evidence="4" key="1">
    <citation type="journal article" date="2019" name="Int. J. Syst. Evol. Microbiol.">
        <title>The Global Catalogue of Microorganisms (GCM) 10K type strain sequencing project: providing services to taxonomists for standard genome sequencing and annotation.</title>
        <authorList>
            <consortium name="The Broad Institute Genomics Platform"/>
            <consortium name="The Broad Institute Genome Sequencing Center for Infectious Disease"/>
            <person name="Wu L."/>
            <person name="Ma J."/>
        </authorList>
    </citation>
    <scope>NUCLEOTIDE SEQUENCE [LARGE SCALE GENOMIC DNA]</scope>
    <source>
        <strain evidence="4">JCM 19212</strain>
    </source>
</reference>
<feature type="chain" id="PRO_5046611883" description="Carbohydrate-binding family V/XII" evidence="2">
    <location>
        <begin position="29"/>
        <end position="866"/>
    </location>
</feature>